<comment type="caution">
    <text evidence="1">The sequence shown here is derived from an EMBL/GenBank/DDBJ whole genome shotgun (WGS) entry which is preliminary data.</text>
</comment>
<evidence type="ECO:0000313" key="1">
    <source>
        <dbReference type="EMBL" id="OFW56902.1"/>
    </source>
</evidence>
<dbReference type="EMBL" id="MELK01000040">
    <property type="protein sequence ID" value="OFW56902.1"/>
    <property type="molecule type" value="Genomic_DNA"/>
</dbReference>
<evidence type="ECO:0000313" key="2">
    <source>
        <dbReference type="Proteomes" id="UP000177876"/>
    </source>
</evidence>
<organism evidence="1 2">
    <name type="scientific">Candidatus Solincola sediminis</name>
    <dbReference type="NCBI Taxonomy" id="1797199"/>
    <lineage>
        <taxon>Bacteria</taxon>
        <taxon>Bacillati</taxon>
        <taxon>Actinomycetota</taxon>
        <taxon>Candidatus Geothermincolia</taxon>
        <taxon>Candidatus Geothermincolales</taxon>
        <taxon>Candidatus Geothermincolaceae</taxon>
        <taxon>Candidatus Solincola</taxon>
    </lineage>
</organism>
<protein>
    <submittedName>
        <fullName evidence="1">Uncharacterized protein</fullName>
    </submittedName>
</protein>
<dbReference type="AlphaFoldDB" id="A0A1F2WJ79"/>
<dbReference type="STRING" id="1797197.A2Y75_06995"/>
<name>A0A1F2WJ79_9ACTN</name>
<gene>
    <name evidence="1" type="ORF">A2Y75_06995</name>
</gene>
<sequence length="158" mass="17795">MVLGILLLSVILAGCGEEGPESTVYRFLGGVQAQDFKTMESCIDPEAMSKAGSEQGGLARQWEELNRRYRLKPLNWRLEFEGIELECEYPETGGALVRIARGTCKLYDLKEDKWTAAGQIDFSATDFVPLYLAEYDGKWFLEALDLYIVNALDNKARN</sequence>
<proteinExistence type="predicted"/>
<dbReference type="Proteomes" id="UP000177876">
    <property type="component" value="Unassembled WGS sequence"/>
</dbReference>
<reference evidence="1 2" key="1">
    <citation type="journal article" date="2016" name="Nat. Commun.">
        <title>Thousands of microbial genomes shed light on interconnected biogeochemical processes in an aquifer system.</title>
        <authorList>
            <person name="Anantharaman K."/>
            <person name="Brown C.T."/>
            <person name="Hug L.A."/>
            <person name="Sharon I."/>
            <person name="Castelle C.J."/>
            <person name="Probst A.J."/>
            <person name="Thomas B.C."/>
            <person name="Singh A."/>
            <person name="Wilkins M.J."/>
            <person name="Karaoz U."/>
            <person name="Brodie E.L."/>
            <person name="Williams K.H."/>
            <person name="Hubbard S.S."/>
            <person name="Banfield J.F."/>
        </authorList>
    </citation>
    <scope>NUCLEOTIDE SEQUENCE [LARGE SCALE GENOMIC DNA]</scope>
</reference>
<accession>A0A1F2WJ79</accession>